<proteinExistence type="inferred from homology"/>
<dbReference type="InterPro" id="IPR050914">
    <property type="entry name" value="snRNP_SmB/NAA38-like"/>
</dbReference>
<comment type="similarity">
    <text evidence="1">Belongs to the snRNP Sm proteins family.</text>
</comment>
<dbReference type="Proteomes" id="UP000030764">
    <property type="component" value="Unassembled WGS sequence"/>
</dbReference>
<gene>
    <name evidence="3" type="ORF">M513_00085</name>
</gene>
<dbReference type="InterPro" id="IPR001163">
    <property type="entry name" value="Sm_dom_euk/arc"/>
</dbReference>
<dbReference type="InterPro" id="IPR034110">
    <property type="entry name" value="LSMD1_Sm"/>
</dbReference>
<sequence length="208" mass="23139">MPTSGGLWGLLQKYLYVQLPDERVVIGRFVCVDRDCNLVLSECTEYSAQESPNGNQTNGIVMEKTRFLNFGHVPGRHIVKLKVLAEDARCLLDRVVIIMTTMNASGLLVMQTSNDSIKRFMFKWYSLCNSFILGWYNNGGIDAPNYGLNLSLLLSFVNPALNSRISHGVFNVSSASAPMSNPCSRNTKQTDSVARSALNEYAFEVEPD</sequence>
<evidence type="ECO:0000256" key="1">
    <source>
        <dbReference type="ARBA" id="ARBA00006850"/>
    </source>
</evidence>
<name>A0A085MNX6_9BILA</name>
<dbReference type="EMBL" id="KL363182">
    <property type="protein sequence ID" value="KFD58922.1"/>
    <property type="molecule type" value="Genomic_DNA"/>
</dbReference>
<reference evidence="3 4" key="1">
    <citation type="journal article" date="2014" name="Nat. Genet.">
        <title>Genome and transcriptome of the porcine whipworm Trichuris suis.</title>
        <authorList>
            <person name="Jex A.R."/>
            <person name="Nejsum P."/>
            <person name="Schwarz E.M."/>
            <person name="Hu L."/>
            <person name="Young N.D."/>
            <person name="Hall R.S."/>
            <person name="Korhonen P.K."/>
            <person name="Liao S."/>
            <person name="Thamsborg S."/>
            <person name="Xia J."/>
            <person name="Xu P."/>
            <person name="Wang S."/>
            <person name="Scheerlinck J.P."/>
            <person name="Hofmann A."/>
            <person name="Sternberg P.W."/>
            <person name="Wang J."/>
            <person name="Gasser R.B."/>
        </authorList>
    </citation>
    <scope>NUCLEOTIDE SEQUENCE [LARGE SCALE GENOMIC DNA]</scope>
    <source>
        <strain evidence="3">DCEP-RM93M</strain>
    </source>
</reference>
<dbReference type="GO" id="GO:0031417">
    <property type="term" value="C:NatC complex"/>
    <property type="evidence" value="ECO:0007669"/>
    <property type="project" value="InterPro"/>
</dbReference>
<feature type="domain" description="Sm" evidence="2">
    <location>
        <begin position="5"/>
        <end position="83"/>
    </location>
</feature>
<evidence type="ECO:0000313" key="3">
    <source>
        <dbReference type="EMBL" id="KFD58922.1"/>
    </source>
</evidence>
<dbReference type="PANTHER" id="PTHR10701">
    <property type="entry name" value="SMALL NUCLEAR RIBONUCLEOPROTEIN-ASSOCIATED PROTEIN B AND N"/>
    <property type="match status" value="1"/>
</dbReference>
<dbReference type="CDD" id="cd06168">
    <property type="entry name" value="LSMD1"/>
    <property type="match status" value="1"/>
</dbReference>
<protein>
    <recommendedName>
        <fullName evidence="2">Sm domain-containing protein</fullName>
    </recommendedName>
</protein>
<evidence type="ECO:0000313" key="4">
    <source>
        <dbReference type="Proteomes" id="UP000030764"/>
    </source>
</evidence>
<accession>A0A085MNX6</accession>
<dbReference type="Pfam" id="PF01423">
    <property type="entry name" value="LSM"/>
    <property type="match status" value="1"/>
</dbReference>
<evidence type="ECO:0000259" key="2">
    <source>
        <dbReference type="SMART" id="SM00651"/>
    </source>
</evidence>
<dbReference type="SMART" id="SM00651">
    <property type="entry name" value="Sm"/>
    <property type="match status" value="1"/>
</dbReference>
<dbReference type="AlphaFoldDB" id="A0A085MNX6"/>
<dbReference type="Gene3D" id="2.30.30.100">
    <property type="match status" value="1"/>
</dbReference>
<dbReference type="PANTHER" id="PTHR10701:SF5">
    <property type="entry name" value="N-ALPHA-ACETYLTRANSFERASE 38, NATC AUXILIARY SUBUNIT"/>
    <property type="match status" value="1"/>
</dbReference>
<dbReference type="InterPro" id="IPR010920">
    <property type="entry name" value="LSM_dom_sf"/>
</dbReference>
<organism evidence="3 4">
    <name type="scientific">Trichuris suis</name>
    <name type="common">pig whipworm</name>
    <dbReference type="NCBI Taxonomy" id="68888"/>
    <lineage>
        <taxon>Eukaryota</taxon>
        <taxon>Metazoa</taxon>
        <taxon>Ecdysozoa</taxon>
        <taxon>Nematoda</taxon>
        <taxon>Enoplea</taxon>
        <taxon>Dorylaimia</taxon>
        <taxon>Trichinellida</taxon>
        <taxon>Trichuridae</taxon>
        <taxon>Trichuris</taxon>
    </lineage>
</organism>
<keyword evidence="4" id="KW-1185">Reference proteome</keyword>
<dbReference type="SUPFAM" id="SSF50182">
    <property type="entry name" value="Sm-like ribonucleoproteins"/>
    <property type="match status" value="1"/>
</dbReference>